<dbReference type="Pfam" id="PF13185">
    <property type="entry name" value="GAF_2"/>
    <property type="match status" value="1"/>
</dbReference>
<feature type="transmembrane region" description="Helical" evidence="4">
    <location>
        <begin position="213"/>
        <end position="232"/>
    </location>
</feature>
<dbReference type="InterPro" id="IPR020449">
    <property type="entry name" value="Tscrpt_reg_AraC-type_HTH"/>
</dbReference>
<gene>
    <name evidence="6" type="ORF">EW142_12440</name>
</gene>
<feature type="transmembrane region" description="Helical" evidence="4">
    <location>
        <begin position="141"/>
        <end position="158"/>
    </location>
</feature>
<dbReference type="PRINTS" id="PR00032">
    <property type="entry name" value="HTHARAC"/>
</dbReference>
<dbReference type="Proteomes" id="UP000291981">
    <property type="component" value="Unassembled WGS sequence"/>
</dbReference>
<dbReference type="InterPro" id="IPR003018">
    <property type="entry name" value="GAF"/>
</dbReference>
<dbReference type="PROSITE" id="PS01124">
    <property type="entry name" value="HTH_ARAC_FAMILY_2"/>
    <property type="match status" value="1"/>
</dbReference>
<feature type="transmembrane region" description="Helical" evidence="4">
    <location>
        <begin position="64"/>
        <end position="88"/>
    </location>
</feature>
<evidence type="ECO:0000256" key="1">
    <source>
        <dbReference type="ARBA" id="ARBA00023015"/>
    </source>
</evidence>
<dbReference type="OrthoDB" id="9779074at2"/>
<dbReference type="SMART" id="SM00342">
    <property type="entry name" value="HTH_ARAC"/>
    <property type="match status" value="1"/>
</dbReference>
<organism evidence="6 7">
    <name type="scientific">Flagellimonas allohymeniacidonis</name>
    <dbReference type="NCBI Taxonomy" id="2517819"/>
    <lineage>
        <taxon>Bacteria</taxon>
        <taxon>Pseudomonadati</taxon>
        <taxon>Bacteroidota</taxon>
        <taxon>Flavobacteriia</taxon>
        <taxon>Flavobacteriales</taxon>
        <taxon>Flavobacteriaceae</taxon>
        <taxon>Flagellimonas</taxon>
    </lineage>
</organism>
<feature type="transmembrane region" description="Helical" evidence="4">
    <location>
        <begin position="6"/>
        <end position="26"/>
    </location>
</feature>
<keyword evidence="4" id="KW-1133">Transmembrane helix</keyword>
<dbReference type="Gene3D" id="3.30.450.40">
    <property type="match status" value="1"/>
</dbReference>
<dbReference type="InterPro" id="IPR018062">
    <property type="entry name" value="HTH_AraC-typ_CS"/>
</dbReference>
<evidence type="ECO:0000259" key="5">
    <source>
        <dbReference type="PROSITE" id="PS01124"/>
    </source>
</evidence>
<dbReference type="InterPro" id="IPR018060">
    <property type="entry name" value="HTH_AraC"/>
</dbReference>
<evidence type="ECO:0000256" key="2">
    <source>
        <dbReference type="ARBA" id="ARBA00023125"/>
    </source>
</evidence>
<feature type="transmembrane region" description="Helical" evidence="4">
    <location>
        <begin position="38"/>
        <end position="58"/>
    </location>
</feature>
<dbReference type="GO" id="GO:0003700">
    <property type="term" value="F:DNA-binding transcription factor activity"/>
    <property type="evidence" value="ECO:0007669"/>
    <property type="project" value="InterPro"/>
</dbReference>
<sequence>MSWNLFNSLILTATFTLALFCTVKLASKNLGKSARLMLWFILLSNLVILQVILIDIGLTKSFPILLLFYLPFQFLCPVLFVAFTYSYVDRFGFFKKYRFLFLLPFGIFLVLYTLLKVNVFLDYAWISKGMAAWIGAELDENSALAFSLFAALWNYRVIRRYENELGGFPYQLVIKKTAWLKKIFVIMTVLCFLWVLVILYLKIDENVSGHGPYYPLWLLFIGYYVGCLIWGSKHIKQVEDKKTTEKATLRSVNENFQISGLQKIFSETELSAIQESRHQVTEILGYFATSLFDKNTESDVLWDIVKNCISKLKLEDCVIYLHDKKSNMLVQKAAFGDKDMGGKKIVSPIEIPLGKGIVGSVAQNLQWEIVNDISQDSRYLFDVRSAKSELTVPIIHENNLVGVLDSENSMKGFFTEKHLLVFQLIAKLTATKLYQIKKNTGISLTDDNCYYKQFVSWLEGQKKYLDPNLSLQISSEHLNISPGYLSQIINQLGGINFSEFVNVYRVNASKKMLINPEFGNYTILAIGLEAGFNSKSAFYNAFKKQTGETPSEYRQRYLMVS</sequence>
<keyword evidence="3" id="KW-0804">Transcription</keyword>
<evidence type="ECO:0000256" key="4">
    <source>
        <dbReference type="SAM" id="Phobius"/>
    </source>
</evidence>
<keyword evidence="4" id="KW-0472">Membrane</keyword>
<dbReference type="PANTHER" id="PTHR43280:SF29">
    <property type="entry name" value="ARAC-FAMILY TRANSCRIPTIONAL REGULATOR"/>
    <property type="match status" value="1"/>
</dbReference>
<dbReference type="InterPro" id="IPR029016">
    <property type="entry name" value="GAF-like_dom_sf"/>
</dbReference>
<dbReference type="Gene3D" id="1.10.10.60">
    <property type="entry name" value="Homeodomain-like"/>
    <property type="match status" value="2"/>
</dbReference>
<comment type="caution">
    <text evidence="6">The sequence shown here is derived from an EMBL/GenBank/DDBJ whole genome shotgun (WGS) entry which is preliminary data.</text>
</comment>
<dbReference type="PANTHER" id="PTHR43280">
    <property type="entry name" value="ARAC-FAMILY TRANSCRIPTIONAL REGULATOR"/>
    <property type="match status" value="1"/>
</dbReference>
<dbReference type="SUPFAM" id="SSF46689">
    <property type="entry name" value="Homeodomain-like"/>
    <property type="match status" value="1"/>
</dbReference>
<feature type="domain" description="HTH araC/xylS-type" evidence="5">
    <location>
        <begin position="452"/>
        <end position="556"/>
    </location>
</feature>
<keyword evidence="7" id="KW-1185">Reference proteome</keyword>
<keyword evidence="1" id="KW-0805">Transcription regulation</keyword>
<dbReference type="InterPro" id="IPR009057">
    <property type="entry name" value="Homeodomain-like_sf"/>
</dbReference>
<dbReference type="Pfam" id="PF12833">
    <property type="entry name" value="HTH_18"/>
    <property type="match status" value="1"/>
</dbReference>
<proteinExistence type="predicted"/>
<evidence type="ECO:0000256" key="3">
    <source>
        <dbReference type="ARBA" id="ARBA00023163"/>
    </source>
</evidence>
<feature type="transmembrane region" description="Helical" evidence="4">
    <location>
        <begin position="100"/>
        <end position="121"/>
    </location>
</feature>
<reference evidence="6 7" key="1">
    <citation type="submission" date="2019-02" db="EMBL/GenBank/DDBJ databases">
        <title>Draft genome sequence of Muricauda sp. 176CP4-71.</title>
        <authorList>
            <person name="Park J.-S."/>
        </authorList>
    </citation>
    <scope>NUCLEOTIDE SEQUENCE [LARGE SCALE GENOMIC DNA]</scope>
    <source>
        <strain evidence="6 7">176CP4-71</strain>
    </source>
</reference>
<accession>A0A4Q8QFX5</accession>
<evidence type="ECO:0000313" key="7">
    <source>
        <dbReference type="Proteomes" id="UP000291981"/>
    </source>
</evidence>
<feature type="transmembrane region" description="Helical" evidence="4">
    <location>
        <begin position="179"/>
        <end position="201"/>
    </location>
</feature>
<keyword evidence="2" id="KW-0238">DNA-binding</keyword>
<evidence type="ECO:0000313" key="6">
    <source>
        <dbReference type="EMBL" id="TAI47473.1"/>
    </source>
</evidence>
<dbReference type="EMBL" id="SGIU01000002">
    <property type="protein sequence ID" value="TAI47473.1"/>
    <property type="molecule type" value="Genomic_DNA"/>
</dbReference>
<dbReference type="SMART" id="SM00065">
    <property type="entry name" value="GAF"/>
    <property type="match status" value="1"/>
</dbReference>
<name>A0A4Q8QFX5_9FLAO</name>
<dbReference type="SUPFAM" id="SSF55781">
    <property type="entry name" value="GAF domain-like"/>
    <property type="match status" value="1"/>
</dbReference>
<dbReference type="AlphaFoldDB" id="A0A4Q8QFX5"/>
<dbReference type="GO" id="GO:0043565">
    <property type="term" value="F:sequence-specific DNA binding"/>
    <property type="evidence" value="ECO:0007669"/>
    <property type="project" value="InterPro"/>
</dbReference>
<protein>
    <submittedName>
        <fullName evidence="6">Helix-turn-helix domain-containing protein</fullName>
    </submittedName>
</protein>
<dbReference type="PROSITE" id="PS00041">
    <property type="entry name" value="HTH_ARAC_FAMILY_1"/>
    <property type="match status" value="1"/>
</dbReference>
<keyword evidence="4" id="KW-0812">Transmembrane</keyword>